<dbReference type="Proteomes" id="UP000730482">
    <property type="component" value="Unassembled WGS sequence"/>
</dbReference>
<dbReference type="Pfam" id="PF00437">
    <property type="entry name" value="T2SSE"/>
    <property type="match status" value="1"/>
</dbReference>
<feature type="domain" description="Bacterial type II secretion system protein E" evidence="3">
    <location>
        <begin position="168"/>
        <end position="339"/>
    </location>
</feature>
<keyword evidence="5" id="KW-1185">Reference proteome</keyword>
<dbReference type="PANTHER" id="PTHR30486">
    <property type="entry name" value="TWITCHING MOTILITY PROTEIN PILT"/>
    <property type="match status" value="1"/>
</dbReference>
<name>A0ABS5KHN0_9ACTN</name>
<dbReference type="InterPro" id="IPR050921">
    <property type="entry name" value="T4SS_GSP_E_ATPase"/>
</dbReference>
<feature type="compositionally biased region" description="Polar residues" evidence="2">
    <location>
        <begin position="9"/>
        <end position="22"/>
    </location>
</feature>
<evidence type="ECO:0000259" key="3">
    <source>
        <dbReference type="Pfam" id="PF00437"/>
    </source>
</evidence>
<comment type="caution">
    <text evidence="4">The sequence shown here is derived from an EMBL/GenBank/DDBJ whole genome shotgun (WGS) entry which is preliminary data.</text>
</comment>
<evidence type="ECO:0000313" key="5">
    <source>
        <dbReference type="Proteomes" id="UP000730482"/>
    </source>
</evidence>
<dbReference type="RefSeq" id="WP_212007041.1">
    <property type="nucleotide sequence ID" value="NZ_JAAFYZ010000002.1"/>
</dbReference>
<dbReference type="Gene3D" id="3.30.450.380">
    <property type="match status" value="1"/>
</dbReference>
<dbReference type="CDD" id="cd01130">
    <property type="entry name" value="VirB11-like_ATPase"/>
    <property type="match status" value="1"/>
</dbReference>
<evidence type="ECO:0000313" key="4">
    <source>
        <dbReference type="EMBL" id="MBS2545375.1"/>
    </source>
</evidence>
<dbReference type="InterPro" id="IPR027417">
    <property type="entry name" value="P-loop_NTPase"/>
</dbReference>
<dbReference type="Gene3D" id="3.40.50.300">
    <property type="entry name" value="P-loop containing nucleotide triphosphate hydrolases"/>
    <property type="match status" value="1"/>
</dbReference>
<accession>A0ABS5KHN0</accession>
<comment type="similarity">
    <text evidence="1">Belongs to the GSP E family.</text>
</comment>
<dbReference type="InterPro" id="IPR001482">
    <property type="entry name" value="T2SS/T4SS_dom"/>
</dbReference>
<evidence type="ECO:0000256" key="2">
    <source>
        <dbReference type="SAM" id="MobiDB-lite"/>
    </source>
</evidence>
<dbReference type="SUPFAM" id="SSF52540">
    <property type="entry name" value="P-loop containing nucleoside triphosphate hydrolases"/>
    <property type="match status" value="1"/>
</dbReference>
<dbReference type="PANTHER" id="PTHR30486:SF6">
    <property type="entry name" value="TYPE IV PILUS RETRACTATION ATPASE PILT"/>
    <property type="match status" value="1"/>
</dbReference>
<reference evidence="4 5" key="1">
    <citation type="submission" date="2020-02" db="EMBL/GenBank/DDBJ databases">
        <title>Acidophilic actinobacteria isolated from forest soil.</title>
        <authorList>
            <person name="Golinska P."/>
        </authorList>
    </citation>
    <scope>NUCLEOTIDE SEQUENCE [LARGE SCALE GENOMIC DNA]</scope>
    <source>
        <strain evidence="4 5">NL8</strain>
    </source>
</reference>
<gene>
    <name evidence="4" type="ORF">KGQ19_00685</name>
</gene>
<sequence>MIDHEQVRSLHQSLADQLSNDPEFTRLSPEDREQRGRAVINSLVYNWSVRHAQATGRQLSDAEERAYSDAVFNRAFRHGRLEPLLQDERIENIFVNGGQTWVDPGNGPMVQIGPLADTDADLIELVQDLARTNGNSERVLSTAQPLLGLRLGDGSRLQAITHVTPRPYVTIRRHRTLAITLDDLIRLGAIDSVLAGFLSACVRARLNVMICGSQGVGKTSLLRALIAEIPASERFATLETEFELYAHEDNYHTQVLPMEARTGNGEVVDGRAIGEITLADLIPAALRMSLTRLIVGEVRAAEILPMLDVMLNSEGGSMCTLHVRRPEQVFRRIATLCARYAPGGMGTDLAFEIAADALDIIVHVRMWDESAIGGSRHRFVSDVLEVTGMGDHGRPATNVIFGPRDPEPRAVPRIQPSSRLQSTLARVGFDVTELDRQYGAWAKPLQTRTQVV</sequence>
<proteinExistence type="inferred from homology"/>
<feature type="region of interest" description="Disordered" evidence="2">
    <location>
        <begin position="1"/>
        <end position="33"/>
    </location>
</feature>
<protein>
    <submittedName>
        <fullName evidence="4">CpaF family protein</fullName>
    </submittedName>
</protein>
<dbReference type="EMBL" id="JAAFYZ010000002">
    <property type="protein sequence ID" value="MBS2545375.1"/>
    <property type="molecule type" value="Genomic_DNA"/>
</dbReference>
<evidence type="ECO:0000256" key="1">
    <source>
        <dbReference type="ARBA" id="ARBA00006611"/>
    </source>
</evidence>
<organism evidence="4 5">
    <name type="scientific">Catenulispora pinistramenti</name>
    <dbReference type="NCBI Taxonomy" id="2705254"/>
    <lineage>
        <taxon>Bacteria</taxon>
        <taxon>Bacillati</taxon>
        <taxon>Actinomycetota</taxon>
        <taxon>Actinomycetes</taxon>
        <taxon>Catenulisporales</taxon>
        <taxon>Catenulisporaceae</taxon>
        <taxon>Catenulispora</taxon>
    </lineage>
</organism>